<dbReference type="OrthoDB" id="2660939at2"/>
<dbReference type="NCBIfam" id="TIGR04088">
    <property type="entry name" value="cognate_SipW"/>
    <property type="match status" value="1"/>
</dbReference>
<comment type="caution">
    <text evidence="1">The sequence shown here is derived from an EMBL/GenBank/DDBJ whole genome shotgun (WGS) entry which is preliminary data.</text>
</comment>
<evidence type="ECO:0000313" key="1">
    <source>
        <dbReference type="EMBL" id="RPF43056.1"/>
    </source>
</evidence>
<accession>A0A3N5ADW5</accession>
<dbReference type="RefSeq" id="WP_123931901.1">
    <property type="nucleotide sequence ID" value="NZ_RKRE01000003.1"/>
</dbReference>
<dbReference type="Proteomes" id="UP000282654">
    <property type="component" value="Unassembled WGS sequence"/>
</dbReference>
<dbReference type="InterPro" id="IPR022121">
    <property type="entry name" value="Peptidase_M73_camelysin"/>
</dbReference>
<keyword evidence="2" id="KW-1185">Reference proteome</keyword>
<proteinExistence type="predicted"/>
<dbReference type="AlphaFoldDB" id="A0A3N5ADW5"/>
<gene>
    <name evidence="1" type="ORF">EDD75_2175</name>
</gene>
<dbReference type="EMBL" id="RKRE01000003">
    <property type="protein sequence ID" value="RPF43056.1"/>
    <property type="molecule type" value="Genomic_DNA"/>
</dbReference>
<protein>
    <submittedName>
        <fullName evidence="1">Putative ribosomally synthesized peptide with SipW-like signal peptide</fullName>
    </submittedName>
</protein>
<sequence length="219" mass="23433">MKKKVLLLALTLLLVAGMTGYGTWAYFADTEQSLANTFAAGTLDLKVSDDNQPFGDGVSETWVLTNMAPGDVPGVAYEVSLMNTGSLAGSHVEIAFSHAIDEALNPVESDTNRNSTWQEMARYIEIQYMDYDGIVFTGAGATSGHAIVDANDNGWLDLEDVTLPANAAALDNLPTPLPNGGNTKSFHVRLAFRPEAGNDLQGDRLTTTVTFTLNQDASQ</sequence>
<evidence type="ECO:0000313" key="2">
    <source>
        <dbReference type="Proteomes" id="UP000282654"/>
    </source>
</evidence>
<reference evidence="1 2" key="1">
    <citation type="submission" date="2018-11" db="EMBL/GenBank/DDBJ databases">
        <title>Genomic Encyclopedia of Type Strains, Phase IV (KMG-IV): sequencing the most valuable type-strain genomes for metagenomic binning, comparative biology and taxonomic classification.</title>
        <authorList>
            <person name="Goeker M."/>
        </authorList>
    </citation>
    <scope>NUCLEOTIDE SEQUENCE [LARGE SCALE GENOMIC DNA]</scope>
    <source>
        <strain evidence="1 2">DSM 102936</strain>
    </source>
</reference>
<name>A0A3N5ADW5_9THEO</name>
<organism evidence="1 2">
    <name type="scientific">Thermodesulfitimonas autotrophica</name>
    <dbReference type="NCBI Taxonomy" id="1894989"/>
    <lineage>
        <taxon>Bacteria</taxon>
        <taxon>Bacillati</taxon>
        <taxon>Bacillota</taxon>
        <taxon>Clostridia</taxon>
        <taxon>Thermoanaerobacterales</taxon>
        <taxon>Thermoanaerobacteraceae</taxon>
        <taxon>Thermodesulfitimonas</taxon>
    </lineage>
</organism>
<dbReference type="Pfam" id="PF12389">
    <property type="entry name" value="Peptidase_M73"/>
    <property type="match status" value="1"/>
</dbReference>
<dbReference type="InterPro" id="IPR023833">
    <property type="entry name" value="Signal_pept_SipW-depend-type"/>
</dbReference>